<feature type="domain" description="FAD-binding" evidence="1">
    <location>
        <begin position="2"/>
        <end position="157"/>
    </location>
</feature>
<dbReference type="NCBIfam" id="TIGR02032">
    <property type="entry name" value="GG-red-SF"/>
    <property type="match status" value="1"/>
</dbReference>
<dbReference type="EMBL" id="CZPZ01000033">
    <property type="protein sequence ID" value="CUS38978.1"/>
    <property type="molecule type" value="Genomic_DNA"/>
</dbReference>
<reference evidence="3" key="1">
    <citation type="submission" date="2015-10" db="EMBL/GenBank/DDBJ databases">
        <authorList>
            <person name="Luecker S."/>
            <person name="Luecker S."/>
        </authorList>
    </citation>
    <scope>NUCLEOTIDE SEQUENCE [LARGE SCALE GENOMIC DNA]</scope>
</reference>
<dbReference type="SUPFAM" id="SSF51905">
    <property type="entry name" value="FAD/NAD(P)-binding domain"/>
    <property type="match status" value="1"/>
</dbReference>
<sequence>MYDVIVVGSGPAGSCAAWRLAQAGVAVAVIEKASLPRYKTCGGGIVGRTLQALPLDMRHVVEQDCHTAQLNLPAGLSFITRRPTPIVSMTMRDQFDYALLSAAQAAGAAVHRQRAVENVSFHGDFVTLTTNGGSMKAKFVIAADGALSTVARTMGMADGRVLIPALEYEVTVPHDRLDGFQNIARFDFDLLPHGYAWAFPKRRHLSIGVLSTRQRGADLKRAMARYLDLLDCGSFTHVERHGFVIPVRPRRGPFVAKRILLVGDAAGFADPVTGEGISFAVRSGLMAAQSLIEAHLEEESARQTYASALAETILPELRRSRWLARLLYDFPRVRSFAFSQYGQRLSEAVTDVMAGTRTYRDLRFKPRTLFRLLRPN</sequence>
<dbReference type="Proteomes" id="UP000198736">
    <property type="component" value="Unassembled WGS sequence"/>
</dbReference>
<dbReference type="InterPro" id="IPR011777">
    <property type="entry name" value="Geranylgeranyl_Rdtase_fam"/>
</dbReference>
<evidence type="ECO:0000259" key="1">
    <source>
        <dbReference type="Pfam" id="PF01494"/>
    </source>
</evidence>
<organism evidence="2 3">
    <name type="scientific">Candidatus Nitrospira nitrificans</name>
    <dbReference type="NCBI Taxonomy" id="1742973"/>
    <lineage>
        <taxon>Bacteria</taxon>
        <taxon>Pseudomonadati</taxon>
        <taxon>Nitrospirota</taxon>
        <taxon>Nitrospiria</taxon>
        <taxon>Nitrospirales</taxon>
        <taxon>Nitrospiraceae</taxon>
        <taxon>Nitrospira</taxon>
    </lineage>
</organism>
<dbReference type="GO" id="GO:0016628">
    <property type="term" value="F:oxidoreductase activity, acting on the CH-CH group of donors, NAD or NADP as acceptor"/>
    <property type="evidence" value="ECO:0007669"/>
    <property type="project" value="InterPro"/>
</dbReference>
<dbReference type="PANTHER" id="PTHR42685:SF22">
    <property type="entry name" value="CONDITIONED MEDIUM FACTOR RECEPTOR 1"/>
    <property type="match status" value="1"/>
</dbReference>
<dbReference type="Gene3D" id="3.50.50.60">
    <property type="entry name" value="FAD/NAD(P)-binding domain"/>
    <property type="match status" value="1"/>
</dbReference>
<evidence type="ECO:0000313" key="2">
    <source>
        <dbReference type="EMBL" id="CUS38978.1"/>
    </source>
</evidence>
<dbReference type="STRING" id="1742973.COMA2_60081"/>
<name>A0A0S4LVE1_9BACT</name>
<dbReference type="Pfam" id="PF01494">
    <property type="entry name" value="FAD_binding_3"/>
    <property type="match status" value="1"/>
</dbReference>
<dbReference type="GO" id="GO:0071949">
    <property type="term" value="F:FAD binding"/>
    <property type="evidence" value="ECO:0007669"/>
    <property type="project" value="InterPro"/>
</dbReference>
<dbReference type="InterPro" id="IPR050407">
    <property type="entry name" value="Geranylgeranyl_reductase"/>
</dbReference>
<keyword evidence="3" id="KW-1185">Reference proteome</keyword>
<dbReference type="AlphaFoldDB" id="A0A0S4LVE1"/>
<dbReference type="PRINTS" id="PR00420">
    <property type="entry name" value="RNGMNOXGNASE"/>
</dbReference>
<protein>
    <submittedName>
        <fullName evidence="2">Geranylgeranyl reductase family protein</fullName>
    </submittedName>
</protein>
<proteinExistence type="predicted"/>
<dbReference type="InterPro" id="IPR002938">
    <property type="entry name" value="FAD-bd"/>
</dbReference>
<dbReference type="InterPro" id="IPR036188">
    <property type="entry name" value="FAD/NAD-bd_sf"/>
</dbReference>
<evidence type="ECO:0000313" key="3">
    <source>
        <dbReference type="Proteomes" id="UP000198736"/>
    </source>
</evidence>
<gene>
    <name evidence="2" type="ORF">COMA2_60081</name>
</gene>
<dbReference type="PANTHER" id="PTHR42685">
    <property type="entry name" value="GERANYLGERANYL DIPHOSPHATE REDUCTASE"/>
    <property type="match status" value="1"/>
</dbReference>
<accession>A0A0S4LVE1</accession>